<evidence type="ECO:0000259" key="3">
    <source>
        <dbReference type="SMART" id="SM01349"/>
    </source>
</evidence>
<dbReference type="SUPFAM" id="SSF48371">
    <property type="entry name" value="ARM repeat"/>
    <property type="match status" value="1"/>
</dbReference>
<dbReference type="Proteomes" id="UP000681722">
    <property type="component" value="Unassembled WGS sequence"/>
</dbReference>
<dbReference type="GO" id="GO:0031110">
    <property type="term" value="P:regulation of microtubule polymerization or depolymerization"/>
    <property type="evidence" value="ECO:0007669"/>
    <property type="project" value="UniProtKB-ARBA"/>
</dbReference>
<organism evidence="4 6">
    <name type="scientific">Didymodactylos carnosus</name>
    <dbReference type="NCBI Taxonomy" id="1234261"/>
    <lineage>
        <taxon>Eukaryota</taxon>
        <taxon>Metazoa</taxon>
        <taxon>Spiralia</taxon>
        <taxon>Gnathifera</taxon>
        <taxon>Rotifera</taxon>
        <taxon>Eurotatoria</taxon>
        <taxon>Bdelloidea</taxon>
        <taxon>Philodinida</taxon>
        <taxon>Philodinidae</taxon>
        <taxon>Didymodactylos</taxon>
    </lineage>
</organism>
<gene>
    <name evidence="4" type="ORF">GPM918_LOCUS27487</name>
    <name evidence="5" type="ORF">SRO942_LOCUS27819</name>
</gene>
<dbReference type="GO" id="GO:0000776">
    <property type="term" value="C:kinetochore"/>
    <property type="evidence" value="ECO:0007669"/>
    <property type="project" value="TreeGrafter"/>
</dbReference>
<dbReference type="InterPro" id="IPR021133">
    <property type="entry name" value="HEAT_type_2"/>
</dbReference>
<dbReference type="SMART" id="SM01349">
    <property type="entry name" value="TOG"/>
    <property type="match status" value="1"/>
</dbReference>
<evidence type="ECO:0000256" key="1">
    <source>
        <dbReference type="ARBA" id="ARBA00022737"/>
    </source>
</evidence>
<feature type="non-terminal residue" evidence="4">
    <location>
        <position position="1"/>
    </location>
</feature>
<dbReference type="PANTHER" id="PTHR21567:SF9">
    <property type="entry name" value="CLIP-ASSOCIATING PROTEIN"/>
    <property type="match status" value="1"/>
</dbReference>
<dbReference type="PROSITE" id="PS50077">
    <property type="entry name" value="HEAT_REPEAT"/>
    <property type="match status" value="1"/>
</dbReference>
<evidence type="ECO:0000313" key="6">
    <source>
        <dbReference type="Proteomes" id="UP000663829"/>
    </source>
</evidence>
<dbReference type="PANTHER" id="PTHR21567">
    <property type="entry name" value="CLASP"/>
    <property type="match status" value="1"/>
</dbReference>
<dbReference type="InterPro" id="IPR000357">
    <property type="entry name" value="HEAT"/>
</dbReference>
<feature type="repeat" description="HEAT" evidence="2">
    <location>
        <begin position="167"/>
        <end position="204"/>
    </location>
</feature>
<dbReference type="AlphaFoldDB" id="A0A815C782"/>
<dbReference type="InterPro" id="IPR011989">
    <property type="entry name" value="ARM-like"/>
</dbReference>
<dbReference type="GO" id="GO:0005881">
    <property type="term" value="C:cytoplasmic microtubule"/>
    <property type="evidence" value="ECO:0007669"/>
    <property type="project" value="TreeGrafter"/>
</dbReference>
<evidence type="ECO:0000313" key="4">
    <source>
        <dbReference type="EMBL" id="CAF1279529.1"/>
    </source>
</evidence>
<dbReference type="Pfam" id="PF02985">
    <property type="entry name" value="HEAT"/>
    <property type="match status" value="1"/>
</dbReference>
<dbReference type="EMBL" id="CAJNOQ010011553">
    <property type="protein sequence ID" value="CAF1279529.1"/>
    <property type="molecule type" value="Genomic_DNA"/>
</dbReference>
<keyword evidence="1" id="KW-0677">Repeat</keyword>
<reference evidence="4" key="1">
    <citation type="submission" date="2021-02" db="EMBL/GenBank/DDBJ databases">
        <authorList>
            <person name="Nowell W R."/>
        </authorList>
    </citation>
    <scope>NUCLEOTIDE SEQUENCE</scope>
</reference>
<dbReference type="InterPro" id="IPR016024">
    <property type="entry name" value="ARM-type_fold"/>
</dbReference>
<accession>A0A815C782</accession>
<evidence type="ECO:0000256" key="2">
    <source>
        <dbReference type="PROSITE-ProRule" id="PRU00103"/>
    </source>
</evidence>
<evidence type="ECO:0000313" key="5">
    <source>
        <dbReference type="EMBL" id="CAF4073738.1"/>
    </source>
</evidence>
<proteinExistence type="predicted"/>
<dbReference type="GO" id="GO:0005815">
    <property type="term" value="C:microtubule organizing center"/>
    <property type="evidence" value="ECO:0007669"/>
    <property type="project" value="TreeGrafter"/>
</dbReference>
<dbReference type="Proteomes" id="UP000663829">
    <property type="component" value="Unassembled WGS sequence"/>
</dbReference>
<dbReference type="GO" id="GO:0040001">
    <property type="term" value="P:establishment of mitotic spindle localization"/>
    <property type="evidence" value="ECO:0007669"/>
    <property type="project" value="TreeGrafter"/>
</dbReference>
<dbReference type="GO" id="GO:0045180">
    <property type="term" value="C:basal cortex"/>
    <property type="evidence" value="ECO:0007669"/>
    <property type="project" value="TreeGrafter"/>
</dbReference>
<dbReference type="GO" id="GO:0005876">
    <property type="term" value="C:spindle microtubule"/>
    <property type="evidence" value="ECO:0007669"/>
    <property type="project" value="TreeGrafter"/>
</dbReference>
<dbReference type="GO" id="GO:1902903">
    <property type="term" value="P:regulation of supramolecular fiber organization"/>
    <property type="evidence" value="ECO:0007669"/>
    <property type="project" value="UniProtKB-ARBA"/>
</dbReference>
<dbReference type="GO" id="GO:0090307">
    <property type="term" value="P:mitotic spindle assembly"/>
    <property type="evidence" value="ECO:0007669"/>
    <property type="project" value="TreeGrafter"/>
</dbReference>
<protein>
    <recommendedName>
        <fullName evidence="3">TOG domain-containing protein</fullName>
    </recommendedName>
</protein>
<dbReference type="InterPro" id="IPR034085">
    <property type="entry name" value="TOG"/>
</dbReference>
<sequence>LFYKSITISMTDTSQTHQPNNLDQFYLGVVSKEPSQRLECFAGLEEYLKDQNNTLECEDTYGFVSGLLKWVECSNYRIALNGLKALEAFAERLGGEFERYIDDVVLACIDRLGDSKDQVRNYASDLLTKLMTISTAQRLSASFAIDKTGRLLLSFVFGASSIQLNKLVPLICKLVTDSNGQVRQQAVDTLVEIYRHVGEKVRNDIAKRDIPEAKLKILYEKFDDVVASGRMLAKEDNSNVSFIDGES</sequence>
<dbReference type="EMBL" id="CAJOBC010027193">
    <property type="protein sequence ID" value="CAF4073738.1"/>
    <property type="molecule type" value="Genomic_DNA"/>
</dbReference>
<dbReference type="Gene3D" id="1.25.10.10">
    <property type="entry name" value="Leucine-rich Repeat Variant"/>
    <property type="match status" value="1"/>
</dbReference>
<dbReference type="GO" id="GO:0072686">
    <property type="term" value="C:mitotic spindle"/>
    <property type="evidence" value="ECO:0007669"/>
    <property type="project" value="TreeGrafter"/>
</dbReference>
<dbReference type="GO" id="GO:0008017">
    <property type="term" value="F:microtubule binding"/>
    <property type="evidence" value="ECO:0007669"/>
    <property type="project" value="TreeGrafter"/>
</dbReference>
<comment type="caution">
    <text evidence="4">The sequence shown here is derived from an EMBL/GenBank/DDBJ whole genome shotgun (WGS) entry which is preliminary data.</text>
</comment>
<keyword evidence="6" id="KW-1185">Reference proteome</keyword>
<feature type="domain" description="TOG" evidence="3">
    <location>
        <begin position="4"/>
        <end position="231"/>
    </location>
</feature>
<dbReference type="OrthoDB" id="46159at2759"/>
<feature type="non-terminal residue" evidence="4">
    <location>
        <position position="247"/>
    </location>
</feature>
<name>A0A815C782_9BILA</name>